<evidence type="ECO:0000313" key="4">
    <source>
        <dbReference type="Proteomes" id="UP000637980"/>
    </source>
</evidence>
<dbReference type="RefSeq" id="WP_189437767.1">
    <property type="nucleotide sequence ID" value="NZ_BMXE01000006.1"/>
</dbReference>
<dbReference type="Gene3D" id="2.40.128.130">
    <property type="entry name" value="Autotransporter beta-domain"/>
    <property type="match status" value="1"/>
</dbReference>
<dbReference type="NCBIfam" id="TIGR04393">
    <property type="entry name" value="rpt_T5SS_PEPC"/>
    <property type="match status" value="4"/>
</dbReference>
<sequence length="1006" mass="102291">MIKITARGCMNGASIERTLLSKTALVGSLAALSLLSTSPAFSQEIVTEDTTLSGIEDTLYGDVGVGSPDGATLTIDDGSNIYVDGGVAIGFKEGFEDGVPAGDRGSVIVKGQDTNVAVSREIMLGFGGEGTLSVLDGAAVAAEETLLGKFSGGSGNLIVDGVNSSLLSGVTFLGEGAGTFGELQVANGGTFLSAMVAVGGQGDQGAGGSGEVAISNNGYVVSIATVIGEGTGATGNVTVSGPGSSWDFVTKYMASVISGIPEEEIDNPLLEQEGTVVLGQFAGSTGNLNITEGGRVSSFDGFIGGNKSEYYEGDETGGTGNVFVSGDGSTWSNFGRLTVGSTGTGSLKINDGGSVTTSDMIIGDEASGNGSVSVSGAGSKLDVSERLAVGGGGEGTLTISDGAVVSVQDGMGTVELGAKGTINIGAAKGDEAAAAGYLLASDIDFTEAGGLLVFNHTSDDYTFDTSLTGDNINFEFVAGNTSLGGDNSTVEATIDAGSTLSVNGELGDVTVLENGVLGGSGTVQSIEVQTGGRVAPGNSIGTLSATGDTIFGDGTFYDVEIKEDGTSDKLEVTGNVTIGDGVTVRVTQENISYLDSNGNVNWDLTENYTGIGRFNILSAGGALTGEFANVESNLWFYDSSLAYETNDVYLELDRNEKTFFDAADTSNQQSVVGGLESLSASSPLNGAILGLASEAQVRDAYDQLSGDLYASVNNVLLEDSRFLRSAVLEEGNSGDRQVWAKAYGAWGNWDSDGNAAGLDRNTGGVIFGADTPLNEIFSAGLTAGYGHASIDADGASSASVDAYHIGTYAGARAGGANLKAGLAYTYNQIESDRDVRIGALSEELSADYDAGTFQVFTEAGYDLETSFATVTPFAGAAYVHVRSEGFTESGGDAALKVNSASEGTAVTNLGVRFNKAFELTSGKLALTGSVAWQHIYDDEGFTSENAFDGGRTFNVTGLAAEQDSAVLNAGVSFMYSETAQIGLAYDGLLSGDVKDHSVKASLNAKF</sequence>
<dbReference type="InterPro" id="IPR036709">
    <property type="entry name" value="Autotransporte_beta_dom_sf"/>
</dbReference>
<feature type="chain" id="PRO_5045629813" description="Autotransporter domain-containing protein" evidence="1">
    <location>
        <begin position="43"/>
        <end position="1006"/>
    </location>
</feature>
<organism evidence="3 4">
    <name type="scientific">Pseudovibrio japonicus</name>
    <dbReference type="NCBI Taxonomy" id="366534"/>
    <lineage>
        <taxon>Bacteria</taxon>
        <taxon>Pseudomonadati</taxon>
        <taxon>Pseudomonadota</taxon>
        <taxon>Alphaproteobacteria</taxon>
        <taxon>Hyphomicrobiales</taxon>
        <taxon>Stappiaceae</taxon>
        <taxon>Pseudovibrio</taxon>
    </lineage>
</organism>
<keyword evidence="1" id="KW-0732">Signal</keyword>
<dbReference type="EMBL" id="BMXE01000006">
    <property type="protein sequence ID" value="GHB39980.1"/>
    <property type="molecule type" value="Genomic_DNA"/>
</dbReference>
<dbReference type="InterPro" id="IPR005546">
    <property type="entry name" value="Autotransporte_beta"/>
</dbReference>
<dbReference type="Proteomes" id="UP000637980">
    <property type="component" value="Unassembled WGS sequence"/>
</dbReference>
<gene>
    <name evidence="3" type="ORF">GCM10007094_31570</name>
</gene>
<name>A0ABQ3EJH3_9HYPH</name>
<evidence type="ECO:0000256" key="1">
    <source>
        <dbReference type="SAM" id="SignalP"/>
    </source>
</evidence>
<dbReference type="SUPFAM" id="SSF103515">
    <property type="entry name" value="Autotransporter"/>
    <property type="match status" value="1"/>
</dbReference>
<comment type="caution">
    <text evidence="3">The sequence shown here is derived from an EMBL/GenBank/DDBJ whole genome shotgun (WGS) entry which is preliminary data.</text>
</comment>
<evidence type="ECO:0000259" key="2">
    <source>
        <dbReference type="PROSITE" id="PS51208"/>
    </source>
</evidence>
<dbReference type="InterPro" id="IPR006315">
    <property type="entry name" value="OM_autotransptr_brl_dom"/>
</dbReference>
<feature type="signal peptide" evidence="1">
    <location>
        <begin position="1"/>
        <end position="42"/>
    </location>
</feature>
<proteinExistence type="predicted"/>
<evidence type="ECO:0000313" key="3">
    <source>
        <dbReference type="EMBL" id="GHB39980.1"/>
    </source>
</evidence>
<dbReference type="SMART" id="SM00869">
    <property type="entry name" value="Autotransporter"/>
    <property type="match status" value="1"/>
</dbReference>
<dbReference type="InterPro" id="IPR011050">
    <property type="entry name" value="Pectin_lyase_fold/virulence"/>
</dbReference>
<dbReference type="PROSITE" id="PS51208">
    <property type="entry name" value="AUTOTRANSPORTER"/>
    <property type="match status" value="1"/>
</dbReference>
<accession>A0ABQ3EJH3</accession>
<dbReference type="InterPro" id="IPR030895">
    <property type="entry name" value="T5SS_PEPC_rpt"/>
</dbReference>
<dbReference type="NCBIfam" id="TIGR01414">
    <property type="entry name" value="autotrans_barl"/>
    <property type="match status" value="1"/>
</dbReference>
<dbReference type="SUPFAM" id="SSF51126">
    <property type="entry name" value="Pectin lyase-like"/>
    <property type="match status" value="1"/>
</dbReference>
<dbReference type="Pfam" id="PF03797">
    <property type="entry name" value="Autotransporter"/>
    <property type="match status" value="1"/>
</dbReference>
<reference evidence="4" key="1">
    <citation type="journal article" date="2019" name="Int. J. Syst. Evol. Microbiol.">
        <title>The Global Catalogue of Microorganisms (GCM) 10K type strain sequencing project: providing services to taxonomists for standard genome sequencing and annotation.</title>
        <authorList>
            <consortium name="The Broad Institute Genomics Platform"/>
            <consortium name="The Broad Institute Genome Sequencing Center for Infectious Disease"/>
            <person name="Wu L."/>
            <person name="Ma J."/>
        </authorList>
    </citation>
    <scope>NUCLEOTIDE SEQUENCE [LARGE SCALE GENOMIC DNA]</scope>
    <source>
        <strain evidence="4">KCTC 12861</strain>
    </source>
</reference>
<feature type="domain" description="Autotransporter" evidence="2">
    <location>
        <begin position="731"/>
        <end position="1006"/>
    </location>
</feature>
<protein>
    <recommendedName>
        <fullName evidence="2">Autotransporter domain-containing protein</fullName>
    </recommendedName>
</protein>
<keyword evidence="4" id="KW-1185">Reference proteome</keyword>